<evidence type="ECO:0000256" key="3">
    <source>
        <dbReference type="SAM" id="MobiDB-lite"/>
    </source>
</evidence>
<keyword evidence="2 4" id="KW-0560">Oxidoreductase</keyword>
<dbReference type="PRINTS" id="PR00081">
    <property type="entry name" value="GDHRDH"/>
</dbReference>
<dbReference type="PANTHER" id="PTHR42901:SF1">
    <property type="entry name" value="ALCOHOL DEHYDROGENASE"/>
    <property type="match status" value="1"/>
</dbReference>
<evidence type="ECO:0000313" key="5">
    <source>
        <dbReference type="Proteomes" id="UP000001549"/>
    </source>
</evidence>
<dbReference type="SUPFAM" id="SSF51735">
    <property type="entry name" value="NAD(P)-binding Rossmann-fold domains"/>
    <property type="match status" value="1"/>
</dbReference>
<gene>
    <name evidence="4" type="ordered locus">FsymDg_2931</name>
</gene>
<dbReference type="STRING" id="656024.FsymDg_2931"/>
<dbReference type="GO" id="GO:0031132">
    <property type="term" value="F:serine 3-dehydrogenase activity"/>
    <property type="evidence" value="ECO:0007669"/>
    <property type="project" value="UniProtKB-EC"/>
</dbReference>
<accession>F8B6P1</accession>
<sequence>MAVVPADASDTAPVSAPAGSSGFPSGSAASPATESSATEPSAAARPAVGTADARRGLAVVTGASSGIGAASARALVDAGFDVLLGARRADRLAAVAADIGPAARSRPLDVTDAASVQAFAAGVTSCEVVVCNAGGALGLAPVVAATAAAAEAEEERWRWMWEANVAGVARTVRAFLPALVASGDGRIVVITSVAGHQVYPGGGGYTAAKHAAAAVVQTLRLELLGQPVRIIEVAPGMVDTEFSLVRFDGDAERAAAVYTGTVPLTAADVAEAVTWAVTRPPHVAVARIDLFPRDQASARDVHRRP</sequence>
<dbReference type="InterPro" id="IPR036291">
    <property type="entry name" value="NAD(P)-bd_dom_sf"/>
</dbReference>
<feature type="region of interest" description="Disordered" evidence="3">
    <location>
        <begin position="1"/>
        <end position="49"/>
    </location>
</feature>
<dbReference type="InterPro" id="IPR002347">
    <property type="entry name" value="SDR_fam"/>
</dbReference>
<dbReference type="FunFam" id="3.40.50.720:FF:000047">
    <property type="entry name" value="NADP-dependent L-serine/L-allo-threonine dehydrogenase"/>
    <property type="match status" value="1"/>
</dbReference>
<dbReference type="eggNOG" id="COG4221">
    <property type="taxonomic scope" value="Bacteria"/>
</dbReference>
<dbReference type="HOGENOM" id="CLU_010194_2_10_11"/>
<dbReference type="Proteomes" id="UP000001549">
    <property type="component" value="Chromosome"/>
</dbReference>
<name>F8B6P1_9ACTN</name>
<protein>
    <submittedName>
        <fullName evidence="4">Serine 3-dehydrogenase</fullName>
        <ecNumber evidence="4">1.1.1.276</ecNumber>
    </submittedName>
</protein>
<dbReference type="EMBL" id="CP002801">
    <property type="protein sequence ID" value="AEH10255.1"/>
    <property type="molecule type" value="Genomic_DNA"/>
</dbReference>
<reference evidence="4 5" key="1">
    <citation type="submission" date="2011-05" db="EMBL/GenBank/DDBJ databases">
        <title>Complete sequence of chromosome of Frankia symbiont of Datisca glomerata.</title>
        <authorList>
            <consortium name="US DOE Joint Genome Institute"/>
            <person name="Lucas S."/>
            <person name="Han J."/>
            <person name="Lapidus A."/>
            <person name="Cheng J.-F."/>
            <person name="Goodwin L."/>
            <person name="Pitluck S."/>
            <person name="Peters L."/>
            <person name="Mikhailova N."/>
            <person name="Chertkov O."/>
            <person name="Teshima H."/>
            <person name="Han C."/>
            <person name="Tapia R."/>
            <person name="Land M."/>
            <person name="Hauser L."/>
            <person name="Kyrpides N."/>
            <person name="Ivanova N."/>
            <person name="Pagani I."/>
            <person name="Berry A."/>
            <person name="Pawlowski K."/>
            <person name="Persson T."/>
            <person name="Vanden Heuvel B."/>
            <person name="Benson D."/>
            <person name="Woyke T."/>
        </authorList>
    </citation>
    <scope>NUCLEOTIDE SEQUENCE [LARGE SCALE GENOMIC DNA]</scope>
    <source>
        <strain evidence="5">4085684</strain>
    </source>
</reference>
<keyword evidence="5" id="KW-1185">Reference proteome</keyword>
<evidence type="ECO:0000256" key="1">
    <source>
        <dbReference type="ARBA" id="ARBA00006484"/>
    </source>
</evidence>
<dbReference type="PROSITE" id="PS00061">
    <property type="entry name" value="ADH_SHORT"/>
    <property type="match status" value="1"/>
</dbReference>
<dbReference type="EC" id="1.1.1.276" evidence="4"/>
<dbReference type="AlphaFoldDB" id="F8B6P1"/>
<dbReference type="Pfam" id="PF00106">
    <property type="entry name" value="adh_short"/>
    <property type="match status" value="1"/>
</dbReference>
<proteinExistence type="inferred from homology"/>
<dbReference type="KEGG" id="fsy:FsymDg_2931"/>
<evidence type="ECO:0000256" key="2">
    <source>
        <dbReference type="ARBA" id="ARBA00023002"/>
    </source>
</evidence>
<dbReference type="PANTHER" id="PTHR42901">
    <property type="entry name" value="ALCOHOL DEHYDROGENASE"/>
    <property type="match status" value="1"/>
</dbReference>
<organism evidence="4 5">
    <name type="scientific">Candidatus Protofrankia datiscae</name>
    <dbReference type="NCBI Taxonomy" id="2716812"/>
    <lineage>
        <taxon>Bacteria</taxon>
        <taxon>Bacillati</taxon>
        <taxon>Actinomycetota</taxon>
        <taxon>Actinomycetes</taxon>
        <taxon>Frankiales</taxon>
        <taxon>Frankiaceae</taxon>
        <taxon>Protofrankia</taxon>
    </lineage>
</organism>
<evidence type="ECO:0000313" key="4">
    <source>
        <dbReference type="EMBL" id="AEH10255.1"/>
    </source>
</evidence>
<dbReference type="Gene3D" id="3.40.50.720">
    <property type="entry name" value="NAD(P)-binding Rossmann-like Domain"/>
    <property type="match status" value="1"/>
</dbReference>
<feature type="compositionally biased region" description="Low complexity" evidence="3">
    <location>
        <begin position="12"/>
        <end position="47"/>
    </location>
</feature>
<dbReference type="InterPro" id="IPR020904">
    <property type="entry name" value="Sc_DH/Rdtase_CS"/>
</dbReference>
<comment type="similarity">
    <text evidence="1">Belongs to the short-chain dehydrogenases/reductases (SDR) family.</text>
</comment>